<protein>
    <submittedName>
        <fullName evidence="2">Uncharacterized protein</fullName>
    </submittedName>
</protein>
<reference evidence="2 3" key="1">
    <citation type="journal article" date="2018" name="Cell">
        <title>The Chara Genome: Secondary Complexity and Implications for Plant Terrestrialization.</title>
        <authorList>
            <person name="Nishiyama T."/>
            <person name="Sakayama H."/>
            <person name="Vries J.D."/>
            <person name="Buschmann H."/>
            <person name="Saint-Marcoux D."/>
            <person name="Ullrich K.K."/>
            <person name="Haas F.B."/>
            <person name="Vanderstraeten L."/>
            <person name="Becker D."/>
            <person name="Lang D."/>
            <person name="Vosolsobe S."/>
            <person name="Rombauts S."/>
            <person name="Wilhelmsson P.K.I."/>
            <person name="Janitza P."/>
            <person name="Kern R."/>
            <person name="Heyl A."/>
            <person name="Rumpler F."/>
            <person name="Villalobos L.I.A.C."/>
            <person name="Clay J.M."/>
            <person name="Skokan R."/>
            <person name="Toyoda A."/>
            <person name="Suzuki Y."/>
            <person name="Kagoshima H."/>
            <person name="Schijlen E."/>
            <person name="Tajeshwar N."/>
            <person name="Catarino B."/>
            <person name="Hetherington A.J."/>
            <person name="Saltykova A."/>
            <person name="Bonnot C."/>
            <person name="Breuninger H."/>
            <person name="Symeonidi A."/>
            <person name="Radhakrishnan G.V."/>
            <person name="Van Nieuwerburgh F."/>
            <person name="Deforce D."/>
            <person name="Chang C."/>
            <person name="Karol K.G."/>
            <person name="Hedrich R."/>
            <person name="Ulvskov P."/>
            <person name="Glockner G."/>
            <person name="Delwiche C.F."/>
            <person name="Petrasek J."/>
            <person name="Van de Peer Y."/>
            <person name="Friml J."/>
            <person name="Beilby M."/>
            <person name="Dolan L."/>
            <person name="Kohara Y."/>
            <person name="Sugano S."/>
            <person name="Fujiyama A."/>
            <person name="Delaux P.-M."/>
            <person name="Quint M."/>
            <person name="TheiBen G."/>
            <person name="Hagemann M."/>
            <person name="Harholt J."/>
            <person name="Dunand C."/>
            <person name="Zachgo S."/>
            <person name="Langdale J."/>
            <person name="Maumus F."/>
            <person name="Straeten D.V.D."/>
            <person name="Gould S.B."/>
            <person name="Rensing S.A."/>
        </authorList>
    </citation>
    <scope>NUCLEOTIDE SEQUENCE [LARGE SCALE GENOMIC DNA]</scope>
    <source>
        <strain evidence="2 3">S276</strain>
    </source>
</reference>
<evidence type="ECO:0000313" key="2">
    <source>
        <dbReference type="EMBL" id="GBG64896.1"/>
    </source>
</evidence>
<feature type="signal peptide" evidence="1">
    <location>
        <begin position="1"/>
        <end position="22"/>
    </location>
</feature>
<dbReference type="AlphaFoldDB" id="A0A388K4F2"/>
<gene>
    <name evidence="2" type="ORF">CBR_g48362</name>
</gene>
<evidence type="ECO:0000313" key="3">
    <source>
        <dbReference type="Proteomes" id="UP000265515"/>
    </source>
</evidence>
<keyword evidence="1" id="KW-0732">Signal</keyword>
<comment type="caution">
    <text evidence="2">The sequence shown here is derived from an EMBL/GenBank/DDBJ whole genome shotgun (WGS) entry which is preliminary data.</text>
</comment>
<sequence>MAMAMRMRIINLFCSAVPMAMAMAMKMAMAMAMGSLLSILLSPDNVDDNSGNVDDVSVTALVEDQVHQDGCKWKLHQLGAQLGCSQTTWLRRETRVVPLTEALPFNPGALSSELPST</sequence>
<dbReference type="Proteomes" id="UP000265515">
    <property type="component" value="Unassembled WGS sequence"/>
</dbReference>
<proteinExistence type="predicted"/>
<accession>A0A388K4F2</accession>
<evidence type="ECO:0000256" key="1">
    <source>
        <dbReference type="SAM" id="SignalP"/>
    </source>
</evidence>
<keyword evidence="3" id="KW-1185">Reference proteome</keyword>
<organism evidence="2 3">
    <name type="scientific">Chara braunii</name>
    <name type="common">Braun's stonewort</name>
    <dbReference type="NCBI Taxonomy" id="69332"/>
    <lineage>
        <taxon>Eukaryota</taxon>
        <taxon>Viridiplantae</taxon>
        <taxon>Streptophyta</taxon>
        <taxon>Charophyceae</taxon>
        <taxon>Charales</taxon>
        <taxon>Characeae</taxon>
        <taxon>Chara</taxon>
    </lineage>
</organism>
<dbReference type="EMBL" id="BFEA01000055">
    <property type="protein sequence ID" value="GBG64896.1"/>
    <property type="molecule type" value="Genomic_DNA"/>
</dbReference>
<feature type="chain" id="PRO_5017230933" evidence="1">
    <location>
        <begin position="23"/>
        <end position="117"/>
    </location>
</feature>
<dbReference type="Gramene" id="GBG64896">
    <property type="protein sequence ID" value="GBG64896"/>
    <property type="gene ID" value="CBR_g48362"/>
</dbReference>
<name>A0A388K4F2_CHABU</name>